<evidence type="ECO:0000256" key="6">
    <source>
        <dbReference type="ARBA" id="ARBA00023002"/>
    </source>
</evidence>
<evidence type="ECO:0000256" key="3">
    <source>
        <dbReference type="ARBA" id="ARBA00022630"/>
    </source>
</evidence>
<keyword evidence="11" id="KW-1185">Reference proteome</keyword>
<proteinExistence type="inferred from homology"/>
<dbReference type="InterPro" id="IPR036188">
    <property type="entry name" value="FAD/NAD-bd_sf"/>
</dbReference>
<dbReference type="SUPFAM" id="SSF51905">
    <property type="entry name" value="FAD/NAD(P)-binding domain"/>
    <property type="match status" value="1"/>
</dbReference>
<dbReference type="Pfam" id="PF07156">
    <property type="entry name" value="Prenylcys_lyase"/>
    <property type="match status" value="1"/>
</dbReference>
<dbReference type="GO" id="GO:0001735">
    <property type="term" value="F:prenylcysteine oxidase activity"/>
    <property type="evidence" value="ECO:0007669"/>
    <property type="project" value="UniProtKB-UniRule"/>
</dbReference>
<evidence type="ECO:0000256" key="2">
    <source>
        <dbReference type="ARBA" id="ARBA00009967"/>
    </source>
</evidence>
<dbReference type="PANTHER" id="PTHR15944:SF0">
    <property type="entry name" value="PRENYLCYSTEINE LYASE DOMAIN-CONTAINING PROTEIN"/>
    <property type="match status" value="1"/>
</dbReference>
<reference evidence="10" key="1">
    <citation type="submission" date="2025-08" db="UniProtKB">
        <authorList>
            <consortium name="Ensembl"/>
        </authorList>
    </citation>
    <scope>IDENTIFICATION</scope>
</reference>
<accession>A0A8C4WYH5</accession>
<keyword evidence="6 8" id="KW-0560">Oxidoreductase</keyword>
<evidence type="ECO:0000256" key="1">
    <source>
        <dbReference type="ARBA" id="ARBA00001974"/>
    </source>
</evidence>
<dbReference type="PANTHER" id="PTHR15944">
    <property type="entry name" value="FARNESYLCYSTEINE LYASE"/>
    <property type="match status" value="1"/>
</dbReference>
<sequence length="486" mass="54208">MADDEASRQPLPLADHGNKAVVGAGIGGSAAAYFARQEFGPDIALDVFEADAVGGRLATIDVNGKAYEAGGSVIHPLNLHLVEIAKSLGLKQQKISEKKFAIFDGTDFVFVESDWYIINILRILWRYGFSYLRMQLWVEDIVDQFMSIYKYQSRGYSFSSNEKLLFGLGQEDFLKLLKQPLDEVLLQQGVSRHFINEVVAPVIRTNYGQGTNISAFVGAVALLGVQSGLWSIEGGNKLMCFGLLYAAKARLWTARVTSIAFKKRPRKKGSEANVYELIYETGSGQSRDVYDMVFVCTPLHTDHPPISFSGVEPFVGHFSGSYQQIFATFVHGTVNASYFNYKTKLPISVIFTTSTDLVFFNSLGMLTPVNISGIGHQDPSEMVVWKVFSPHALTKVELHTLFSLYHSKQDIDWLATPHYNPSQQKLPPIRLHHGLYYLNGLEWAASCMEMAVVAAKNAVMLANANWYGHTEHVDQNDLLQRIKTEL</sequence>
<evidence type="ECO:0000313" key="10">
    <source>
        <dbReference type="Ensembl" id="ENSEBUP00000019590.1"/>
    </source>
</evidence>
<evidence type="ECO:0000256" key="8">
    <source>
        <dbReference type="PIRNR" id="PIRNR036292"/>
    </source>
</evidence>
<feature type="domain" description="Prenylcysteine lyase" evidence="9">
    <location>
        <begin position="110"/>
        <end position="475"/>
    </location>
</feature>
<dbReference type="OMA" id="INSSRWF"/>
<dbReference type="GeneTree" id="ENSGT00390000011206"/>
<dbReference type="Ensembl" id="ENSEBUT00000020166.1">
    <property type="protein sequence ID" value="ENSEBUP00000019590.1"/>
    <property type="gene ID" value="ENSEBUG00000012167.1"/>
</dbReference>
<evidence type="ECO:0000256" key="5">
    <source>
        <dbReference type="ARBA" id="ARBA00022827"/>
    </source>
</evidence>
<organism evidence="10 11">
    <name type="scientific">Eptatretus burgeri</name>
    <name type="common">Inshore hagfish</name>
    <dbReference type="NCBI Taxonomy" id="7764"/>
    <lineage>
        <taxon>Eukaryota</taxon>
        <taxon>Metazoa</taxon>
        <taxon>Chordata</taxon>
        <taxon>Craniata</taxon>
        <taxon>Vertebrata</taxon>
        <taxon>Cyclostomata</taxon>
        <taxon>Myxini</taxon>
        <taxon>Myxiniformes</taxon>
        <taxon>Myxinidae</taxon>
        <taxon>Eptatretinae</taxon>
        <taxon>Eptatretus</taxon>
    </lineage>
</organism>
<dbReference type="AlphaFoldDB" id="A0A8C4WYH5"/>
<dbReference type="Pfam" id="PF13450">
    <property type="entry name" value="NAD_binding_8"/>
    <property type="match status" value="1"/>
</dbReference>
<protein>
    <submittedName>
        <fullName evidence="10">Prenylcysteine oxidase 1 like</fullName>
    </submittedName>
</protein>
<dbReference type="InterPro" id="IPR017046">
    <property type="entry name" value="Prenylcysteine_Oxase1"/>
</dbReference>
<keyword evidence="7" id="KW-0325">Glycoprotein</keyword>
<dbReference type="GO" id="GO:0030327">
    <property type="term" value="P:prenylated protein catabolic process"/>
    <property type="evidence" value="ECO:0007669"/>
    <property type="project" value="TreeGrafter"/>
</dbReference>
<dbReference type="InterPro" id="IPR010795">
    <property type="entry name" value="Prenylcys_lyase"/>
</dbReference>
<dbReference type="Gene3D" id="3.50.50.60">
    <property type="entry name" value="FAD/NAD(P)-binding domain"/>
    <property type="match status" value="1"/>
</dbReference>
<dbReference type="PIRSF" id="PIRSF036292">
    <property type="entry name" value="Prenylcysteine_oxidase"/>
    <property type="match status" value="1"/>
</dbReference>
<name>A0A8C4WYH5_EPTBU</name>
<dbReference type="FunFam" id="3.50.50.60:FF:000081">
    <property type="entry name" value="prenylcysteine oxidase 1"/>
    <property type="match status" value="1"/>
</dbReference>
<evidence type="ECO:0000256" key="7">
    <source>
        <dbReference type="ARBA" id="ARBA00023180"/>
    </source>
</evidence>
<evidence type="ECO:0000256" key="4">
    <source>
        <dbReference type="ARBA" id="ARBA00022729"/>
    </source>
</evidence>
<evidence type="ECO:0000313" key="11">
    <source>
        <dbReference type="Proteomes" id="UP000694388"/>
    </source>
</evidence>
<keyword evidence="5 8" id="KW-0274">FAD</keyword>
<keyword evidence="3 8" id="KW-0285">Flavoprotein</keyword>
<comment type="similarity">
    <text evidence="2 8">Belongs to the prenylcysteine oxidase family.</text>
</comment>
<dbReference type="Proteomes" id="UP000694388">
    <property type="component" value="Unplaced"/>
</dbReference>
<evidence type="ECO:0000259" key="9">
    <source>
        <dbReference type="Pfam" id="PF07156"/>
    </source>
</evidence>
<keyword evidence="4" id="KW-0732">Signal</keyword>
<reference evidence="10" key="2">
    <citation type="submission" date="2025-09" db="UniProtKB">
        <authorList>
            <consortium name="Ensembl"/>
        </authorList>
    </citation>
    <scope>IDENTIFICATION</scope>
</reference>
<comment type="cofactor">
    <cofactor evidence="1 8">
        <name>FAD</name>
        <dbReference type="ChEBI" id="CHEBI:57692"/>
    </cofactor>
</comment>
<dbReference type="GO" id="GO:0030328">
    <property type="term" value="P:prenylcysteine catabolic process"/>
    <property type="evidence" value="ECO:0007669"/>
    <property type="project" value="UniProtKB-UniRule"/>
</dbReference>